<dbReference type="PRINTS" id="PR00974">
    <property type="entry name" value="RIBOSOMALS18"/>
</dbReference>
<dbReference type="InterPro" id="IPR036870">
    <property type="entry name" value="Ribosomal_bS18_sf"/>
</dbReference>
<dbReference type="GO" id="GO:0032543">
    <property type="term" value="P:mitochondrial translation"/>
    <property type="evidence" value="ECO:0007669"/>
    <property type="project" value="TreeGrafter"/>
</dbReference>
<evidence type="ECO:0000313" key="6">
    <source>
        <dbReference type="EMBL" id="PWN18914.1"/>
    </source>
</evidence>
<dbReference type="SUPFAM" id="SSF46911">
    <property type="entry name" value="Ribosomal protein S18"/>
    <property type="match status" value="1"/>
</dbReference>
<dbReference type="GeneID" id="37014808"/>
<sequence length="235" mass="25468">MTSIASRFTSSSASAVASTSRVQLRSFQTTSSSAEEGQRSARPPNAQLGEIADTIRRNVSPGGSTGVGFQRAGRAVGASGNVFTPGAGLKPEPTFGQRERPEPRPEHGQHLVPHSVSYEAFNREQTYRVPPRLGPRRRIAETLDQIHKLGLNPGKPSLHDDSYKNGAFLSPYVSEMGKILSRNKTNLTWKSQKSVGKAIRRARSMGIIPVLARSNAWKSDAGSLWNYSGRGRGNS</sequence>
<dbReference type="PANTHER" id="PTHR13479">
    <property type="entry name" value="30S RIBOSOMAL PROTEIN S18"/>
    <property type="match status" value="1"/>
</dbReference>
<dbReference type="PANTHER" id="PTHR13479:SF40">
    <property type="entry name" value="SMALL RIBOSOMAL SUBUNIT PROTEIN BS18M"/>
    <property type="match status" value="1"/>
</dbReference>
<keyword evidence="2" id="KW-0689">Ribosomal protein</keyword>
<dbReference type="OrthoDB" id="21463at2759"/>
<gene>
    <name evidence="6" type="ORF">BCV69DRAFT_284534</name>
</gene>
<feature type="region of interest" description="Disordered" evidence="5">
    <location>
        <begin position="1"/>
        <end position="110"/>
    </location>
</feature>
<keyword evidence="3" id="KW-0687">Ribonucleoprotein</keyword>
<protein>
    <recommendedName>
        <fullName evidence="4">Small ribosomal subunit protein bS18m</fullName>
    </recommendedName>
</protein>
<dbReference type="Gene3D" id="4.10.640.10">
    <property type="entry name" value="Ribosomal protein S18"/>
    <property type="match status" value="1"/>
</dbReference>
<evidence type="ECO:0000256" key="5">
    <source>
        <dbReference type="SAM" id="MobiDB-lite"/>
    </source>
</evidence>
<dbReference type="GO" id="GO:0005763">
    <property type="term" value="C:mitochondrial small ribosomal subunit"/>
    <property type="evidence" value="ECO:0007669"/>
    <property type="project" value="TreeGrafter"/>
</dbReference>
<proteinExistence type="inferred from homology"/>
<evidence type="ECO:0000256" key="4">
    <source>
        <dbReference type="ARBA" id="ARBA00035264"/>
    </source>
</evidence>
<dbReference type="GO" id="GO:0070181">
    <property type="term" value="F:small ribosomal subunit rRNA binding"/>
    <property type="evidence" value="ECO:0007669"/>
    <property type="project" value="TreeGrafter"/>
</dbReference>
<organism evidence="6 7">
    <name type="scientific">Pseudomicrostroma glucosiphilum</name>
    <dbReference type="NCBI Taxonomy" id="1684307"/>
    <lineage>
        <taxon>Eukaryota</taxon>
        <taxon>Fungi</taxon>
        <taxon>Dikarya</taxon>
        <taxon>Basidiomycota</taxon>
        <taxon>Ustilaginomycotina</taxon>
        <taxon>Exobasidiomycetes</taxon>
        <taxon>Microstromatales</taxon>
        <taxon>Microstromatales incertae sedis</taxon>
        <taxon>Pseudomicrostroma</taxon>
    </lineage>
</organism>
<dbReference type="RefSeq" id="XP_025346074.1">
    <property type="nucleotide sequence ID" value="XM_025493074.1"/>
</dbReference>
<evidence type="ECO:0000313" key="7">
    <source>
        <dbReference type="Proteomes" id="UP000245942"/>
    </source>
</evidence>
<evidence type="ECO:0000256" key="2">
    <source>
        <dbReference type="ARBA" id="ARBA00022980"/>
    </source>
</evidence>
<evidence type="ECO:0000256" key="3">
    <source>
        <dbReference type="ARBA" id="ARBA00023274"/>
    </source>
</evidence>
<dbReference type="EMBL" id="KZ819333">
    <property type="protein sequence ID" value="PWN18914.1"/>
    <property type="molecule type" value="Genomic_DNA"/>
</dbReference>
<dbReference type="InterPro" id="IPR001648">
    <property type="entry name" value="Ribosomal_bS18"/>
</dbReference>
<feature type="compositionally biased region" description="Low complexity" evidence="5">
    <location>
        <begin position="1"/>
        <end position="20"/>
    </location>
</feature>
<dbReference type="STRING" id="1684307.A0A316U271"/>
<accession>A0A316U271</accession>
<dbReference type="Pfam" id="PF01084">
    <property type="entry name" value="Ribosomal_S18"/>
    <property type="match status" value="1"/>
</dbReference>
<dbReference type="AlphaFoldDB" id="A0A316U271"/>
<keyword evidence="7" id="KW-1185">Reference proteome</keyword>
<name>A0A316U271_9BASI</name>
<comment type="similarity">
    <text evidence="1">Belongs to the bacterial ribosomal protein bS18 family.</text>
</comment>
<dbReference type="Proteomes" id="UP000245942">
    <property type="component" value="Unassembled WGS sequence"/>
</dbReference>
<reference evidence="6 7" key="1">
    <citation type="journal article" date="2018" name="Mol. Biol. Evol.">
        <title>Broad Genomic Sampling Reveals a Smut Pathogenic Ancestry of the Fungal Clade Ustilaginomycotina.</title>
        <authorList>
            <person name="Kijpornyongpan T."/>
            <person name="Mondo S.J."/>
            <person name="Barry K."/>
            <person name="Sandor L."/>
            <person name="Lee J."/>
            <person name="Lipzen A."/>
            <person name="Pangilinan J."/>
            <person name="LaButti K."/>
            <person name="Hainaut M."/>
            <person name="Henrissat B."/>
            <person name="Grigoriev I.V."/>
            <person name="Spatafora J.W."/>
            <person name="Aime M.C."/>
        </authorList>
    </citation>
    <scope>NUCLEOTIDE SEQUENCE [LARGE SCALE GENOMIC DNA]</scope>
    <source>
        <strain evidence="6 7">MCA 4718</strain>
    </source>
</reference>
<dbReference type="GO" id="GO:0003735">
    <property type="term" value="F:structural constituent of ribosome"/>
    <property type="evidence" value="ECO:0007669"/>
    <property type="project" value="InterPro"/>
</dbReference>
<feature type="compositionally biased region" description="Basic and acidic residues" evidence="5">
    <location>
        <begin position="97"/>
        <end position="109"/>
    </location>
</feature>
<feature type="compositionally biased region" description="Polar residues" evidence="5">
    <location>
        <begin position="21"/>
        <end position="35"/>
    </location>
</feature>
<evidence type="ECO:0000256" key="1">
    <source>
        <dbReference type="ARBA" id="ARBA00005589"/>
    </source>
</evidence>